<dbReference type="Gene3D" id="1.10.720.30">
    <property type="entry name" value="SAP domain"/>
    <property type="match status" value="1"/>
</dbReference>
<dbReference type="PANTHER" id="PTHR46599">
    <property type="entry name" value="PIGGYBAC TRANSPOSABLE ELEMENT-DERIVED PROTEIN 4"/>
    <property type="match status" value="1"/>
</dbReference>
<feature type="region of interest" description="Disordered" evidence="1">
    <location>
        <begin position="321"/>
        <end position="341"/>
    </location>
</feature>
<accession>A0A6G0VY69</accession>
<dbReference type="Pfam" id="PF02037">
    <property type="entry name" value="SAP"/>
    <property type="match status" value="1"/>
</dbReference>
<proteinExistence type="predicted"/>
<feature type="non-terminal residue" evidence="3">
    <location>
        <position position="640"/>
    </location>
</feature>
<feature type="domain" description="SAP" evidence="2">
    <location>
        <begin position="6"/>
        <end position="40"/>
    </location>
</feature>
<dbReference type="PROSITE" id="PS50800">
    <property type="entry name" value="SAP"/>
    <property type="match status" value="1"/>
</dbReference>
<evidence type="ECO:0000313" key="4">
    <source>
        <dbReference type="Proteomes" id="UP000478052"/>
    </source>
</evidence>
<dbReference type="PANTHER" id="PTHR46599:SF3">
    <property type="entry name" value="PIGGYBAC TRANSPOSABLE ELEMENT-DERIVED PROTEIN 4"/>
    <property type="match status" value="1"/>
</dbReference>
<gene>
    <name evidence="3" type="ORF">FWK35_00033474</name>
</gene>
<organism evidence="3 4">
    <name type="scientific">Aphis craccivora</name>
    <name type="common">Cowpea aphid</name>
    <dbReference type="NCBI Taxonomy" id="307492"/>
    <lineage>
        <taxon>Eukaryota</taxon>
        <taxon>Metazoa</taxon>
        <taxon>Ecdysozoa</taxon>
        <taxon>Arthropoda</taxon>
        <taxon>Hexapoda</taxon>
        <taxon>Insecta</taxon>
        <taxon>Pterygota</taxon>
        <taxon>Neoptera</taxon>
        <taxon>Paraneoptera</taxon>
        <taxon>Hemiptera</taxon>
        <taxon>Sternorrhyncha</taxon>
        <taxon>Aphidomorpha</taxon>
        <taxon>Aphidoidea</taxon>
        <taxon>Aphididae</taxon>
        <taxon>Aphidini</taxon>
        <taxon>Aphis</taxon>
        <taxon>Aphis</taxon>
    </lineage>
</organism>
<dbReference type="OrthoDB" id="6602143at2759"/>
<protein>
    <submittedName>
        <fullName evidence="3">PiggyBac transposable element-derived protein 4-like</fullName>
    </submittedName>
</protein>
<name>A0A6G0VY69_APHCR</name>
<dbReference type="InterPro" id="IPR003034">
    <property type="entry name" value="SAP_dom"/>
</dbReference>
<feature type="compositionally biased region" description="Polar residues" evidence="1">
    <location>
        <begin position="380"/>
        <end position="397"/>
    </location>
</feature>
<dbReference type="AlphaFoldDB" id="A0A6G0VY69"/>
<dbReference type="InterPro" id="IPR029526">
    <property type="entry name" value="PGBD"/>
</dbReference>
<dbReference type="EMBL" id="VUJU01010591">
    <property type="protein sequence ID" value="KAF0713696.1"/>
    <property type="molecule type" value="Genomic_DNA"/>
</dbReference>
<dbReference type="InterPro" id="IPR036361">
    <property type="entry name" value="SAP_dom_sf"/>
</dbReference>
<evidence type="ECO:0000256" key="1">
    <source>
        <dbReference type="SAM" id="MobiDB-lite"/>
    </source>
</evidence>
<evidence type="ECO:0000259" key="2">
    <source>
        <dbReference type="PROSITE" id="PS50800"/>
    </source>
</evidence>
<evidence type="ECO:0000313" key="3">
    <source>
        <dbReference type="EMBL" id="KAF0713696.1"/>
    </source>
</evidence>
<dbReference type="SMART" id="SM00513">
    <property type="entry name" value="SAP"/>
    <property type="match status" value="1"/>
</dbReference>
<comment type="caution">
    <text evidence="3">The sequence shown here is derived from an EMBL/GenBank/DDBJ whole genome shotgun (WGS) entry which is preliminary data.</text>
</comment>
<dbReference type="Pfam" id="PF13843">
    <property type="entry name" value="DDE_Tnp_1_7"/>
    <property type="match status" value="1"/>
</dbReference>
<keyword evidence="4" id="KW-1185">Reference proteome</keyword>
<dbReference type="SUPFAM" id="SSF68906">
    <property type="entry name" value="SAP domain"/>
    <property type="match status" value="1"/>
</dbReference>
<sequence>MFAKSLQQLSTAELRGECTSRGLSISGSKSDVIIRLEEFIRESGQDLANIRFNLVQPASNTLSDGTGEQPYVTSTMVGTDASWVAVQPPMANTAWPGTWPSTSGHDKAQPTSGTNVPSVDVFKTAAAQLQMLQQTPPQNRNINAFEARLSALEASMATFMTEMRSVVTHTREYDQSGRSNTDGAGNTLPGASYAVRTDNQHVVVLNTHGDMTGRTGNVSTYTPFELRTRELSVLIPNDELQIARNSLTEFDGLDTDDPVWFIDNTESVLEPTRLISAGWWRAVEPQLKRETREQILHAINTAPANNVQRTPPRRRRMNKRLAVAKPNRDTPQPPPPQHRSKNNILAIHLMTRCRGRANTVGNSIGTVGIHTDYPGRETAGESTGTSPSHRLTTSPHPSTHIIESEIRNMDKHCKGNMSDSEICSKYKNVLKTTFNEIAVQRHQIYESIGRYLSSDTTIGEFTTRRSIRLKRGLVNIIGTAMKTLFGVCDEECAEETLTDRRDVLMISTKHLNMMEEVMAKRGIKIKPKVVIDYNRGKGYIDLTDQMGSYSSCLRRGMKWYRKVAMDIICNTSLLNAFSIYKGVTGNSKTITQFKDEIINGLIQQSNSVPEVPELYDEHKLVNNKKRGRCNQCYKYISRTE</sequence>
<reference evidence="3 4" key="1">
    <citation type="submission" date="2019-08" db="EMBL/GenBank/DDBJ databases">
        <title>Whole genome of Aphis craccivora.</title>
        <authorList>
            <person name="Voronova N.V."/>
            <person name="Shulinski R.S."/>
            <person name="Bandarenka Y.V."/>
            <person name="Zhorov D.G."/>
            <person name="Warner D."/>
        </authorList>
    </citation>
    <scope>NUCLEOTIDE SEQUENCE [LARGE SCALE GENOMIC DNA]</scope>
    <source>
        <strain evidence="3">180601</strain>
        <tissue evidence="3">Whole Body</tissue>
    </source>
</reference>
<feature type="region of interest" description="Disordered" evidence="1">
    <location>
        <begin position="371"/>
        <end position="397"/>
    </location>
</feature>
<dbReference type="Proteomes" id="UP000478052">
    <property type="component" value="Unassembled WGS sequence"/>
</dbReference>